<evidence type="ECO:0000313" key="3">
    <source>
        <dbReference type="Proteomes" id="UP001385951"/>
    </source>
</evidence>
<feature type="region of interest" description="Disordered" evidence="1">
    <location>
        <begin position="1"/>
        <end position="69"/>
    </location>
</feature>
<name>A0AAW0FL22_9APHY</name>
<comment type="caution">
    <text evidence="2">The sequence shown here is derived from an EMBL/GenBank/DDBJ whole genome shotgun (WGS) entry which is preliminary data.</text>
</comment>
<feature type="region of interest" description="Disordered" evidence="1">
    <location>
        <begin position="317"/>
        <end position="356"/>
    </location>
</feature>
<gene>
    <name evidence="2" type="ORF">QCA50_018034</name>
</gene>
<feature type="compositionally biased region" description="Low complexity" evidence="1">
    <location>
        <begin position="11"/>
        <end position="27"/>
    </location>
</feature>
<evidence type="ECO:0000256" key="1">
    <source>
        <dbReference type="SAM" id="MobiDB-lite"/>
    </source>
</evidence>
<proteinExistence type="predicted"/>
<organism evidence="2 3">
    <name type="scientific">Cerrena zonata</name>
    <dbReference type="NCBI Taxonomy" id="2478898"/>
    <lineage>
        <taxon>Eukaryota</taxon>
        <taxon>Fungi</taxon>
        <taxon>Dikarya</taxon>
        <taxon>Basidiomycota</taxon>
        <taxon>Agaricomycotina</taxon>
        <taxon>Agaricomycetes</taxon>
        <taxon>Polyporales</taxon>
        <taxon>Cerrenaceae</taxon>
        <taxon>Cerrena</taxon>
    </lineage>
</organism>
<feature type="compositionally biased region" description="Basic and acidic residues" evidence="1">
    <location>
        <begin position="324"/>
        <end position="342"/>
    </location>
</feature>
<keyword evidence="3" id="KW-1185">Reference proteome</keyword>
<dbReference type="AlphaFoldDB" id="A0AAW0FL22"/>
<dbReference type="EMBL" id="JASBNA010000065">
    <property type="protein sequence ID" value="KAK7678894.1"/>
    <property type="molecule type" value="Genomic_DNA"/>
</dbReference>
<sequence>MALSLGEFLRSAGGSDSSQPSISTTSSRDGSPQLPGTAGPSSSSPSPGQPETNPISRRRQRETDDTDDLLMVAPRFAKRLHLTQKGEKQLEFFCKLSPEQRQAYAFAHALHLEEKISKIQPVDALYTPEPKLLHKIVIYAHQILLCPAISGYRAEATRMLIAVIERHPGWGYTSEIKEDNQKAKIVLTVVQNTLTHACSSIKGVLGRSFGDPDPNEPENDRLRVGCADIVQLTRDSIRTLDTNRLVVNKTRANLAMCTRFAFLRQEYRKPENEKDFWKGVDNELAALRNKYKADPESLNKYFTDVLTKDVKIYGDSPDSGEVVATEKHDQQREVEAFAERTESQLTNLGNEDGEDD</sequence>
<reference evidence="2 3" key="1">
    <citation type="submission" date="2022-09" db="EMBL/GenBank/DDBJ databases">
        <authorList>
            <person name="Palmer J.M."/>
        </authorList>
    </citation>
    <scope>NUCLEOTIDE SEQUENCE [LARGE SCALE GENOMIC DNA]</scope>
    <source>
        <strain evidence="2 3">DSM 7382</strain>
    </source>
</reference>
<accession>A0AAW0FL22</accession>
<dbReference type="Proteomes" id="UP001385951">
    <property type="component" value="Unassembled WGS sequence"/>
</dbReference>
<protein>
    <submittedName>
        <fullName evidence="2">Uncharacterized protein</fullName>
    </submittedName>
</protein>
<evidence type="ECO:0000313" key="2">
    <source>
        <dbReference type="EMBL" id="KAK7678894.1"/>
    </source>
</evidence>